<dbReference type="PANTHER" id="PTHR43591">
    <property type="entry name" value="METHYLTRANSFERASE"/>
    <property type="match status" value="1"/>
</dbReference>
<dbReference type="PANTHER" id="PTHR43591:SF10">
    <property type="entry name" value="ABC TRANSMEMBRANE TYPE-1 DOMAIN-CONTAINING PROTEIN-RELATED"/>
    <property type="match status" value="1"/>
</dbReference>
<evidence type="ECO:0000313" key="3">
    <source>
        <dbReference type="EMBL" id="KAK5994292.1"/>
    </source>
</evidence>
<keyword evidence="3" id="KW-0808">Transferase</keyword>
<dbReference type="SUPFAM" id="SSF53335">
    <property type="entry name" value="S-adenosyl-L-methionine-dependent methyltransferases"/>
    <property type="match status" value="1"/>
</dbReference>
<dbReference type="GO" id="GO:0032259">
    <property type="term" value="P:methylation"/>
    <property type="evidence" value="ECO:0007669"/>
    <property type="project" value="UniProtKB-KW"/>
</dbReference>
<organism evidence="3 4">
    <name type="scientific">Cladobotryum mycophilum</name>
    <dbReference type="NCBI Taxonomy" id="491253"/>
    <lineage>
        <taxon>Eukaryota</taxon>
        <taxon>Fungi</taxon>
        <taxon>Dikarya</taxon>
        <taxon>Ascomycota</taxon>
        <taxon>Pezizomycotina</taxon>
        <taxon>Sordariomycetes</taxon>
        <taxon>Hypocreomycetidae</taxon>
        <taxon>Hypocreales</taxon>
        <taxon>Hypocreaceae</taxon>
        <taxon>Cladobotryum</taxon>
    </lineage>
</organism>
<evidence type="ECO:0000256" key="1">
    <source>
        <dbReference type="ARBA" id="ARBA00038158"/>
    </source>
</evidence>
<comment type="caution">
    <text evidence="3">The sequence shown here is derived from an EMBL/GenBank/DDBJ whole genome shotgun (WGS) entry which is preliminary data.</text>
</comment>
<evidence type="ECO:0000313" key="4">
    <source>
        <dbReference type="Proteomes" id="UP001338125"/>
    </source>
</evidence>
<evidence type="ECO:0000256" key="2">
    <source>
        <dbReference type="SAM" id="MobiDB-lite"/>
    </source>
</evidence>
<dbReference type="Pfam" id="PF13489">
    <property type="entry name" value="Methyltransf_23"/>
    <property type="match status" value="1"/>
</dbReference>
<accession>A0ABR0SQU7</accession>
<dbReference type="EMBL" id="JAVFKD010000010">
    <property type="protein sequence ID" value="KAK5994292.1"/>
    <property type="molecule type" value="Genomic_DNA"/>
</dbReference>
<keyword evidence="3" id="KW-0489">Methyltransferase</keyword>
<feature type="region of interest" description="Disordered" evidence="2">
    <location>
        <begin position="1"/>
        <end position="53"/>
    </location>
</feature>
<keyword evidence="4" id="KW-1185">Reference proteome</keyword>
<reference evidence="3 4" key="1">
    <citation type="submission" date="2024-01" db="EMBL/GenBank/DDBJ databases">
        <title>Complete genome of Cladobotryum mycophilum ATHUM6906.</title>
        <authorList>
            <person name="Christinaki A.C."/>
            <person name="Myridakis A.I."/>
            <person name="Kouvelis V.N."/>
        </authorList>
    </citation>
    <scope>NUCLEOTIDE SEQUENCE [LARGE SCALE GENOMIC DNA]</scope>
    <source>
        <strain evidence="3 4">ATHUM6906</strain>
    </source>
</reference>
<dbReference type="Proteomes" id="UP001338125">
    <property type="component" value="Unassembled WGS sequence"/>
</dbReference>
<comment type="similarity">
    <text evidence="1">Belongs to the methyltransferase superfamily. LaeA methyltransferase family.</text>
</comment>
<sequence>MAEESQGRPMMAPKLSVSPRAITHGSEAGAKSDAGRRQSASPPTSAGEGVPAQDILVDEEYDLDDSDSAVDAESVVSDTTSLYSDIMRYRFENGRRYHSYRDGQYWGPNDEKQNNQLDLAHNLYLLTLDDRLFLAPIGDNPQRVLDVGTGTGVWAIDFADQFPSAQVIGFDLSPIQPDWVPPNLEFEINDACEEDWGYNKNSFDFIHVRAMYGSVADWPRFYQQALDRSWYHYLTKYNSYSHLTPGGWYQQIEMSVVPVSDDGSITEGSIFDQWGKISLEAGDKFGKDLRIHEQIKGYLEDAGFNNVTEHVYKWPIGPWSKDPRLKEIGQWNHQHWLEGIEGWSLALLTRVLGWSYEEVQVYLAQMREGLNSRKFHAYHVM</sequence>
<gene>
    <name evidence="3" type="ORF">PT974_04764</name>
</gene>
<proteinExistence type="inferred from homology"/>
<name>A0ABR0SQU7_9HYPO</name>
<dbReference type="InterPro" id="IPR029063">
    <property type="entry name" value="SAM-dependent_MTases_sf"/>
</dbReference>
<dbReference type="CDD" id="cd02440">
    <property type="entry name" value="AdoMet_MTases"/>
    <property type="match status" value="1"/>
</dbReference>
<dbReference type="GO" id="GO:0008168">
    <property type="term" value="F:methyltransferase activity"/>
    <property type="evidence" value="ECO:0007669"/>
    <property type="project" value="UniProtKB-KW"/>
</dbReference>
<protein>
    <submittedName>
        <fullName evidence="3">Methyltransferase</fullName>
    </submittedName>
</protein>
<dbReference type="Gene3D" id="3.40.50.150">
    <property type="entry name" value="Vaccinia Virus protein VP39"/>
    <property type="match status" value="1"/>
</dbReference>